<reference evidence="1 2" key="1">
    <citation type="journal article" date="2014" name="PLoS Genet.">
        <title>Phylogenetically driven sequencing of extremely halophilic archaea reveals strategies for static and dynamic osmo-response.</title>
        <authorList>
            <person name="Becker E.A."/>
            <person name="Seitzer P.M."/>
            <person name="Tritt A."/>
            <person name="Larsen D."/>
            <person name="Krusor M."/>
            <person name="Yao A.I."/>
            <person name="Wu D."/>
            <person name="Madern D."/>
            <person name="Eisen J.A."/>
            <person name="Darling A.E."/>
            <person name="Facciotti M.T."/>
        </authorList>
    </citation>
    <scope>NUCLEOTIDE SEQUENCE [LARGE SCALE GENOMIC DNA]</scope>
    <source>
        <strain evidence="1 2">JCM 14848</strain>
    </source>
</reference>
<protein>
    <submittedName>
        <fullName evidence="1">Uncharacterized protein</fullName>
    </submittedName>
</protein>
<sequence length="36" mass="4138">MGRAEILEDYFTDIIIGKEDIDEVTGWQRIDDLPGL</sequence>
<evidence type="ECO:0000313" key="2">
    <source>
        <dbReference type="Proteomes" id="UP000011513"/>
    </source>
</evidence>
<dbReference type="Proteomes" id="UP000011513">
    <property type="component" value="Unassembled WGS sequence"/>
</dbReference>
<proteinExistence type="predicted"/>
<evidence type="ECO:0000313" key="1">
    <source>
        <dbReference type="EMBL" id="ELZ32015.1"/>
    </source>
</evidence>
<keyword evidence="2" id="KW-1185">Reference proteome</keyword>
<accession>M0D969</accession>
<gene>
    <name evidence="1" type="ORF">C474_07612</name>
</gene>
<dbReference type="EMBL" id="AOIV01000015">
    <property type="protein sequence ID" value="ELZ32015.1"/>
    <property type="molecule type" value="Genomic_DNA"/>
</dbReference>
<dbReference type="AlphaFoldDB" id="M0D969"/>
<comment type="caution">
    <text evidence="1">The sequence shown here is derived from an EMBL/GenBank/DDBJ whole genome shotgun (WGS) entry which is preliminary data.</text>
</comment>
<organism evidence="1 2">
    <name type="scientific">Halogeometricum pallidum JCM 14848</name>
    <dbReference type="NCBI Taxonomy" id="1227487"/>
    <lineage>
        <taxon>Archaea</taxon>
        <taxon>Methanobacteriati</taxon>
        <taxon>Methanobacteriota</taxon>
        <taxon>Stenosarchaea group</taxon>
        <taxon>Halobacteria</taxon>
        <taxon>Halobacteriales</taxon>
        <taxon>Haloferacaceae</taxon>
        <taxon>Halogeometricum</taxon>
    </lineage>
</organism>
<dbReference type="InParanoid" id="M0D969"/>
<name>M0D969_HALPD</name>